<keyword evidence="5" id="KW-1185">Reference proteome</keyword>
<evidence type="ECO:0000313" key="4">
    <source>
        <dbReference type="EMBL" id="MBK0379156.1"/>
    </source>
</evidence>
<dbReference type="SUPFAM" id="SSF109854">
    <property type="entry name" value="DinB/YfiT-like putative metalloenzymes"/>
    <property type="match status" value="1"/>
</dbReference>
<dbReference type="InterPro" id="IPR007837">
    <property type="entry name" value="DinB"/>
</dbReference>
<comment type="caution">
    <text evidence="4">The sequence shown here is derived from an EMBL/GenBank/DDBJ whole genome shotgun (WGS) entry which is preliminary data.</text>
</comment>
<gene>
    <name evidence="4" type="ORF">I5M19_07555</name>
</gene>
<comment type="similarity">
    <text evidence="1">Belongs to the DinB family.</text>
</comment>
<feature type="binding site" evidence="3">
    <location>
        <position position="49"/>
    </location>
    <ligand>
        <name>a divalent metal cation</name>
        <dbReference type="ChEBI" id="CHEBI:60240"/>
    </ligand>
</feature>
<dbReference type="Gene3D" id="1.20.120.450">
    <property type="entry name" value="dinb family like domain"/>
    <property type="match status" value="1"/>
</dbReference>
<dbReference type="AlphaFoldDB" id="A0A934PT71"/>
<feature type="binding site" evidence="3">
    <location>
        <position position="136"/>
    </location>
    <ligand>
        <name>a divalent metal cation</name>
        <dbReference type="ChEBI" id="CHEBI:60240"/>
    </ligand>
</feature>
<dbReference type="GO" id="GO:0046872">
    <property type="term" value="F:metal ion binding"/>
    <property type="evidence" value="ECO:0007669"/>
    <property type="project" value="UniProtKB-KW"/>
</dbReference>
<evidence type="ECO:0000256" key="1">
    <source>
        <dbReference type="ARBA" id="ARBA00008635"/>
    </source>
</evidence>
<dbReference type="EMBL" id="JAEHFW010000001">
    <property type="protein sequence ID" value="MBK0379156.1"/>
    <property type="molecule type" value="Genomic_DNA"/>
</dbReference>
<dbReference type="PANTHER" id="PTHR37302:SF3">
    <property type="entry name" value="DAMAGE-INDUCIBLE PROTEIN DINB"/>
    <property type="match status" value="1"/>
</dbReference>
<proteinExistence type="inferred from homology"/>
<dbReference type="InterPro" id="IPR034660">
    <property type="entry name" value="DinB/YfiT-like"/>
</dbReference>
<dbReference type="Pfam" id="PF05163">
    <property type="entry name" value="DinB"/>
    <property type="match status" value="1"/>
</dbReference>
<dbReference type="PANTHER" id="PTHR37302">
    <property type="entry name" value="SLR1116 PROTEIN"/>
    <property type="match status" value="1"/>
</dbReference>
<accession>A0A934PT71</accession>
<organism evidence="4 5">
    <name type="scientific">Mucilaginibacter segetis</name>
    <dbReference type="NCBI Taxonomy" id="2793071"/>
    <lineage>
        <taxon>Bacteria</taxon>
        <taxon>Pseudomonadati</taxon>
        <taxon>Bacteroidota</taxon>
        <taxon>Sphingobacteriia</taxon>
        <taxon>Sphingobacteriales</taxon>
        <taxon>Sphingobacteriaceae</taxon>
        <taxon>Mucilaginibacter</taxon>
    </lineage>
</organism>
<evidence type="ECO:0000313" key="5">
    <source>
        <dbReference type="Proteomes" id="UP000613193"/>
    </source>
</evidence>
<evidence type="ECO:0000256" key="2">
    <source>
        <dbReference type="ARBA" id="ARBA00022723"/>
    </source>
</evidence>
<keyword evidence="2 3" id="KW-0479">Metal-binding</keyword>
<feature type="binding site" evidence="3">
    <location>
        <position position="132"/>
    </location>
    <ligand>
        <name>a divalent metal cation</name>
        <dbReference type="ChEBI" id="CHEBI:60240"/>
    </ligand>
</feature>
<dbReference type="Proteomes" id="UP000613193">
    <property type="component" value="Unassembled WGS sequence"/>
</dbReference>
<sequence length="159" mass="18496">MYKSLLHQYQLILDAREALFTYCENIKPDDLLKHIPEFNNSTISGLLIHSANTYLYWLGIVGQQSHRTYFSEDEVKTISSVRQMYAQIDVLVNDFILQFKDSLEVPTDQILPNKDILLNLTPLQLFTHVITHEFHHKGQLLTMSRLLGYTPADTDVIRF</sequence>
<reference evidence="4" key="1">
    <citation type="submission" date="2020-12" db="EMBL/GenBank/DDBJ databases">
        <title>Bacterial novel species Mucilaginibacter sp. SD-g isolated from soil.</title>
        <authorList>
            <person name="Jung H.-Y."/>
        </authorList>
    </citation>
    <scope>NUCLEOTIDE SEQUENCE</scope>
    <source>
        <strain evidence="4">SD-g</strain>
    </source>
</reference>
<dbReference type="RefSeq" id="WP_200065594.1">
    <property type="nucleotide sequence ID" value="NZ_JAEHFW010000001.1"/>
</dbReference>
<protein>
    <submittedName>
        <fullName evidence="4">DinB family protein</fullName>
    </submittedName>
</protein>
<evidence type="ECO:0000256" key="3">
    <source>
        <dbReference type="PIRSR" id="PIRSR607837-1"/>
    </source>
</evidence>
<name>A0A934PT71_9SPHI</name>